<name>U9U2T3_RHIID</name>
<organism evidence="1">
    <name type="scientific">Rhizophagus irregularis (strain DAOM 181602 / DAOM 197198 / MUCL 43194)</name>
    <name type="common">Arbuscular mycorrhizal fungus</name>
    <name type="synonym">Glomus intraradices</name>
    <dbReference type="NCBI Taxonomy" id="747089"/>
    <lineage>
        <taxon>Eukaryota</taxon>
        <taxon>Fungi</taxon>
        <taxon>Fungi incertae sedis</taxon>
        <taxon>Mucoromycota</taxon>
        <taxon>Glomeromycotina</taxon>
        <taxon>Glomeromycetes</taxon>
        <taxon>Glomerales</taxon>
        <taxon>Glomeraceae</taxon>
        <taxon>Rhizophagus</taxon>
    </lineage>
</organism>
<accession>U9U2T3</accession>
<protein>
    <submittedName>
        <fullName evidence="1">Uncharacterized protein</fullName>
    </submittedName>
</protein>
<sequence length="139" mass="15896">MYLDALLQAGCIEVRQVVSAFTSMGEKFTLCKKFIHMGGRTKFSQLVFTNRELFEGLGRMQGSYRLVIFSVCRIGREGDISLVSPIRLKVLQRDDILRVSCLFLYKVLWDPRTSLVKANGICMLFVMSFAVVIVYHVFI</sequence>
<reference evidence="1" key="1">
    <citation type="submission" date="2013-07" db="EMBL/GenBank/DDBJ databases">
        <title>The genome of an arbuscular mycorrhizal fungus provides insights into the evolution of the oldest plant symbiosis.</title>
        <authorList>
            <consortium name="DOE Joint Genome Institute"/>
            <person name="Tisserant E."/>
            <person name="Malbreil M."/>
            <person name="Kuo A."/>
            <person name="Kohler A."/>
            <person name="Symeonidi A."/>
            <person name="Balestrini R."/>
            <person name="Charron P."/>
            <person name="Duensing N."/>
            <person name="Frei-dit-Frey N."/>
            <person name="Gianinazzi-Pearson V."/>
            <person name="Gilbert B."/>
            <person name="Handa Y."/>
            <person name="Hijri M."/>
            <person name="Kaul R."/>
            <person name="Kawaguchi M."/>
            <person name="Krajinski F."/>
            <person name="Lammers P."/>
            <person name="Lapierre D."/>
            <person name="Masclaux F.G."/>
            <person name="Murat C."/>
            <person name="Morin E."/>
            <person name="Ndikumana S."/>
            <person name="Pagni M."/>
            <person name="Petitpierre D."/>
            <person name="Requena N."/>
            <person name="Rosikiewicz P."/>
            <person name="Riley R."/>
            <person name="Saito K."/>
            <person name="San Clemente H."/>
            <person name="Shapiro H."/>
            <person name="van Tuinen D."/>
            <person name="Becard G."/>
            <person name="Bonfante P."/>
            <person name="Paszkowski U."/>
            <person name="Shachar-Hill Y."/>
            <person name="Young J.P."/>
            <person name="Sanders I.R."/>
            <person name="Henrissat B."/>
            <person name="Rensing S.A."/>
            <person name="Grigoriev I.V."/>
            <person name="Corradi N."/>
            <person name="Roux C."/>
            <person name="Martin F."/>
        </authorList>
    </citation>
    <scope>NUCLEOTIDE SEQUENCE</scope>
    <source>
        <strain evidence="1">DAOM 197198</strain>
    </source>
</reference>
<evidence type="ECO:0000313" key="1">
    <source>
        <dbReference type="EMBL" id="ESA13972.1"/>
    </source>
</evidence>
<gene>
    <name evidence="1" type="ORF">GLOINDRAFT_95657</name>
</gene>
<proteinExistence type="predicted"/>
<dbReference type="EMBL" id="KI283379">
    <property type="protein sequence ID" value="ESA13972.1"/>
    <property type="molecule type" value="Genomic_DNA"/>
</dbReference>
<dbReference type="AlphaFoldDB" id="U9U2T3"/>
<dbReference type="HOGENOM" id="CLU_1846161_0_0_1"/>